<feature type="region of interest" description="Disordered" evidence="1">
    <location>
        <begin position="19"/>
        <end position="129"/>
    </location>
</feature>
<feature type="compositionally biased region" description="Polar residues" evidence="1">
    <location>
        <begin position="35"/>
        <end position="44"/>
    </location>
</feature>
<dbReference type="Proteomes" id="UP000030710">
    <property type="component" value="Unassembled WGS sequence"/>
</dbReference>
<sequence>MDSADDALAARIDAVERAVSESTVTDPLNLDGISPDQSDGTAHLSSVPDLHTIDMPEVIEGNSSNSNSTIPEDTSSPPDTANNISSSSLGEQTSTVTTDNDLTDTDVDTETVHMSKLSHYHTDTTISSS</sequence>
<evidence type="ECO:0000256" key="1">
    <source>
        <dbReference type="SAM" id="MobiDB-lite"/>
    </source>
</evidence>
<reference evidence="2 3" key="1">
    <citation type="journal article" date="2013" name="PLoS ONE">
        <title>Assembly-driven community genomics of a hypersaline microbial ecosystem.</title>
        <authorList>
            <person name="Podell S."/>
            <person name="Ugalde J.A."/>
            <person name="Narasingarao P."/>
            <person name="Banfield J.F."/>
            <person name="Heidelberg K.B."/>
            <person name="Allen E.E."/>
        </authorList>
    </citation>
    <scope>NUCLEOTIDE SEQUENCE [LARGE SCALE GENOMIC DNA]</scope>
    <source>
        <strain evidence="3">J07HQW2</strain>
    </source>
</reference>
<dbReference type="HOGENOM" id="CLU_1943824_0_0_2"/>
<gene>
    <name evidence="2" type="ORF">J07HQW2_02925</name>
</gene>
<feature type="compositionally biased region" description="Polar residues" evidence="1">
    <location>
        <begin position="61"/>
        <end position="92"/>
    </location>
</feature>
<organism evidence="2 3">
    <name type="scientific">Haloquadratum walsbyi J07HQW2</name>
    <dbReference type="NCBI Taxonomy" id="1238425"/>
    <lineage>
        <taxon>Archaea</taxon>
        <taxon>Methanobacteriati</taxon>
        <taxon>Methanobacteriota</taxon>
        <taxon>Stenosarchaea group</taxon>
        <taxon>Halobacteria</taxon>
        <taxon>Halobacteriales</taxon>
        <taxon>Haloferacaceae</taxon>
        <taxon>Haloquadratum</taxon>
    </lineage>
</organism>
<evidence type="ECO:0000313" key="3">
    <source>
        <dbReference type="Proteomes" id="UP000030710"/>
    </source>
</evidence>
<dbReference type="RefSeq" id="WP_021055911.1">
    <property type="nucleotide sequence ID" value="NZ_KE356561.1"/>
</dbReference>
<accession>U1PVL3</accession>
<dbReference type="STRING" id="1238425.J07HQW2_02925"/>
<proteinExistence type="predicted"/>
<dbReference type="EMBL" id="KE356561">
    <property type="protein sequence ID" value="ERG96446.1"/>
    <property type="molecule type" value="Genomic_DNA"/>
</dbReference>
<dbReference type="AlphaFoldDB" id="U1PVL3"/>
<dbReference type="eggNOG" id="arCOG07564">
    <property type="taxonomic scope" value="Archaea"/>
</dbReference>
<name>U1PVL3_9EURY</name>
<protein>
    <submittedName>
        <fullName evidence="2">Uncharacterized protein</fullName>
    </submittedName>
</protein>
<evidence type="ECO:0000313" key="2">
    <source>
        <dbReference type="EMBL" id="ERG96446.1"/>
    </source>
</evidence>